<dbReference type="Proteomes" id="UP000177025">
    <property type="component" value="Unassembled WGS sequence"/>
</dbReference>
<dbReference type="EMBL" id="MEUM01000149">
    <property type="protein sequence ID" value="OGC39137.1"/>
    <property type="molecule type" value="Genomic_DNA"/>
</dbReference>
<dbReference type="InterPro" id="IPR022385">
    <property type="entry name" value="Rhs_assc_core"/>
</dbReference>
<dbReference type="PANTHER" id="PTHR32305:SF15">
    <property type="entry name" value="PROTEIN RHSA-RELATED"/>
    <property type="match status" value="1"/>
</dbReference>
<dbReference type="Gene3D" id="2.180.10.10">
    <property type="entry name" value="RHS repeat-associated core"/>
    <property type="match status" value="1"/>
</dbReference>
<organism evidence="1 2">
    <name type="scientific">candidate division WOR-3 bacterium RBG_13_43_14</name>
    <dbReference type="NCBI Taxonomy" id="1802590"/>
    <lineage>
        <taxon>Bacteria</taxon>
        <taxon>Bacteria division WOR-3</taxon>
    </lineage>
</organism>
<sequence length="77" mass="8830">MPFGEMTKWGAGTNSHGFTGKEFDNEMSLNYFCRRYYDPEIGRFMEIDPHDSPGYSRYAYCGNNPLTALDPTGEAFR</sequence>
<dbReference type="InterPro" id="IPR050708">
    <property type="entry name" value="T6SS_VgrG/RHS"/>
</dbReference>
<comment type="caution">
    <text evidence="1">The sequence shown here is derived from an EMBL/GenBank/DDBJ whole genome shotgun (WGS) entry which is preliminary data.</text>
</comment>
<evidence type="ECO:0008006" key="3">
    <source>
        <dbReference type="Google" id="ProtNLM"/>
    </source>
</evidence>
<gene>
    <name evidence="1" type="ORF">A2Y85_08345</name>
</gene>
<name>A0A1F4U2P1_UNCW3</name>
<dbReference type="NCBIfam" id="TIGR03696">
    <property type="entry name" value="Rhs_assc_core"/>
    <property type="match status" value="1"/>
</dbReference>
<dbReference type="AlphaFoldDB" id="A0A1F4U2P1"/>
<proteinExistence type="predicted"/>
<accession>A0A1F4U2P1</accession>
<dbReference type="PANTHER" id="PTHR32305">
    <property type="match status" value="1"/>
</dbReference>
<evidence type="ECO:0000313" key="2">
    <source>
        <dbReference type="Proteomes" id="UP000177025"/>
    </source>
</evidence>
<evidence type="ECO:0000313" key="1">
    <source>
        <dbReference type="EMBL" id="OGC39137.1"/>
    </source>
</evidence>
<protein>
    <recommendedName>
        <fullName evidence="3">RHS repeat-associated core domain-containing protein</fullName>
    </recommendedName>
</protein>
<reference evidence="1 2" key="1">
    <citation type="journal article" date="2016" name="Nat. Commun.">
        <title>Thousands of microbial genomes shed light on interconnected biogeochemical processes in an aquifer system.</title>
        <authorList>
            <person name="Anantharaman K."/>
            <person name="Brown C.T."/>
            <person name="Hug L.A."/>
            <person name="Sharon I."/>
            <person name="Castelle C.J."/>
            <person name="Probst A.J."/>
            <person name="Thomas B.C."/>
            <person name="Singh A."/>
            <person name="Wilkins M.J."/>
            <person name="Karaoz U."/>
            <person name="Brodie E.L."/>
            <person name="Williams K.H."/>
            <person name="Hubbard S.S."/>
            <person name="Banfield J.F."/>
        </authorList>
    </citation>
    <scope>NUCLEOTIDE SEQUENCE [LARGE SCALE GENOMIC DNA]</scope>
</reference>